<organism evidence="1">
    <name type="scientific">Capitella teleta</name>
    <name type="common">Polychaete worm</name>
    <dbReference type="NCBI Taxonomy" id="283909"/>
    <lineage>
        <taxon>Eukaryota</taxon>
        <taxon>Metazoa</taxon>
        <taxon>Spiralia</taxon>
        <taxon>Lophotrochozoa</taxon>
        <taxon>Annelida</taxon>
        <taxon>Polychaeta</taxon>
        <taxon>Sedentaria</taxon>
        <taxon>Scolecida</taxon>
        <taxon>Capitellidae</taxon>
        <taxon>Capitella</taxon>
    </lineage>
</organism>
<dbReference type="OrthoDB" id="10056483at2759"/>
<sequence>FTVEQVTSVLRNINNNKANTPNDIPSFVLKNCSQQIAKPLTRIFNASIRLSKVPTQWKNVNVVPVFKKGDKSDVQNYRPISLLPCSSRVLERCIVNHIYIHML</sequence>
<evidence type="ECO:0000313" key="3">
    <source>
        <dbReference type="Proteomes" id="UP000014760"/>
    </source>
</evidence>
<dbReference type="HOGENOM" id="CLU_118269_4_0_1"/>
<dbReference type="EMBL" id="AMQN01003865">
    <property type="status" value="NOT_ANNOTATED_CDS"/>
    <property type="molecule type" value="Genomic_DNA"/>
</dbReference>
<evidence type="ECO:0000313" key="1">
    <source>
        <dbReference type="EMBL" id="ELU18159.1"/>
    </source>
</evidence>
<keyword evidence="3" id="KW-1185">Reference proteome</keyword>
<evidence type="ECO:0008006" key="4">
    <source>
        <dbReference type="Google" id="ProtNLM"/>
    </source>
</evidence>
<reference evidence="3" key="1">
    <citation type="submission" date="2012-12" db="EMBL/GenBank/DDBJ databases">
        <authorList>
            <person name="Hellsten U."/>
            <person name="Grimwood J."/>
            <person name="Chapman J.A."/>
            <person name="Shapiro H."/>
            <person name="Aerts A."/>
            <person name="Otillar R.P."/>
            <person name="Terry A.Y."/>
            <person name="Boore J.L."/>
            <person name="Simakov O."/>
            <person name="Marletaz F."/>
            <person name="Cho S.-J."/>
            <person name="Edsinger-Gonzales E."/>
            <person name="Havlak P."/>
            <person name="Kuo D.-H."/>
            <person name="Larsson T."/>
            <person name="Lv J."/>
            <person name="Arendt D."/>
            <person name="Savage R."/>
            <person name="Osoegawa K."/>
            <person name="de Jong P."/>
            <person name="Lindberg D.R."/>
            <person name="Seaver E.C."/>
            <person name="Weisblat D.A."/>
            <person name="Putnam N.H."/>
            <person name="Grigoriev I.V."/>
            <person name="Rokhsar D.S."/>
        </authorList>
    </citation>
    <scope>NUCLEOTIDE SEQUENCE</scope>
    <source>
        <strain evidence="3">I ESC-2004</strain>
    </source>
</reference>
<protein>
    <recommendedName>
        <fullName evidence="4">Reverse transcriptase domain-containing protein</fullName>
    </recommendedName>
</protein>
<dbReference type="AlphaFoldDB" id="R7VHS0"/>
<feature type="non-terminal residue" evidence="1">
    <location>
        <position position="103"/>
    </location>
</feature>
<proteinExistence type="predicted"/>
<dbReference type="OMA" id="HYLETFY"/>
<feature type="non-terminal residue" evidence="1">
    <location>
        <position position="1"/>
    </location>
</feature>
<accession>R7VHS0</accession>
<reference evidence="1 3" key="2">
    <citation type="journal article" date="2013" name="Nature">
        <title>Insights into bilaterian evolution from three spiralian genomes.</title>
        <authorList>
            <person name="Simakov O."/>
            <person name="Marletaz F."/>
            <person name="Cho S.J."/>
            <person name="Edsinger-Gonzales E."/>
            <person name="Havlak P."/>
            <person name="Hellsten U."/>
            <person name="Kuo D.H."/>
            <person name="Larsson T."/>
            <person name="Lv J."/>
            <person name="Arendt D."/>
            <person name="Savage R."/>
            <person name="Osoegawa K."/>
            <person name="de Jong P."/>
            <person name="Grimwood J."/>
            <person name="Chapman J.A."/>
            <person name="Shapiro H."/>
            <person name="Aerts A."/>
            <person name="Otillar R.P."/>
            <person name="Terry A.Y."/>
            <person name="Boore J.L."/>
            <person name="Grigoriev I.V."/>
            <person name="Lindberg D.R."/>
            <person name="Seaver E.C."/>
            <person name="Weisblat D.A."/>
            <person name="Putnam N.H."/>
            <person name="Rokhsar D.S."/>
        </authorList>
    </citation>
    <scope>NUCLEOTIDE SEQUENCE</scope>
    <source>
        <strain evidence="1 3">I ESC-2004</strain>
    </source>
</reference>
<gene>
    <name evidence="1" type="ORF">CAPTEDRAFT_56364</name>
</gene>
<dbReference type="Proteomes" id="UP000014760">
    <property type="component" value="Unassembled WGS sequence"/>
</dbReference>
<dbReference type="EMBL" id="KB292092">
    <property type="protein sequence ID" value="ELU18159.1"/>
    <property type="molecule type" value="Genomic_DNA"/>
</dbReference>
<name>R7VHS0_CAPTE</name>
<dbReference type="PANTHER" id="PTHR47510:SF3">
    <property type="entry name" value="ENDO_EXONUCLEASE_PHOSPHATASE DOMAIN-CONTAINING PROTEIN"/>
    <property type="match status" value="1"/>
</dbReference>
<reference evidence="2" key="3">
    <citation type="submission" date="2015-06" db="UniProtKB">
        <authorList>
            <consortium name="EnsemblMetazoa"/>
        </authorList>
    </citation>
    <scope>IDENTIFICATION</scope>
</reference>
<dbReference type="PANTHER" id="PTHR47510">
    <property type="entry name" value="REVERSE TRANSCRIPTASE DOMAIN-CONTAINING PROTEIN"/>
    <property type="match status" value="1"/>
</dbReference>
<dbReference type="EnsemblMetazoa" id="CapteT56364">
    <property type="protein sequence ID" value="CapteP56364"/>
    <property type="gene ID" value="CapteG56364"/>
</dbReference>
<evidence type="ECO:0000313" key="2">
    <source>
        <dbReference type="EnsemblMetazoa" id="CapteP56364"/>
    </source>
</evidence>